<dbReference type="InterPro" id="IPR049227">
    <property type="entry name" value="DUF6824"/>
</dbReference>
<accession>A0A9N8EX70</accession>
<dbReference type="EMBL" id="CAICTM010001870">
    <property type="protein sequence ID" value="CAB9526694.1"/>
    <property type="molecule type" value="Genomic_DNA"/>
</dbReference>
<sequence length="603" mass="61611">MTTSKRSEVIIDPGKNDVLCGRGGRIMEYPGNVKFQHMIDCWKERYSSAPCRTQKAAMAIVLVRLWRKQSPPGRFLIRADPSKGNNSPWRDIGNRKAKQKVMKCLREGSSLQGVANTNATGAAALHGQAMPNATSRQWGVPSHHANVVSPSPDPGSDTSSASVNSNQGPGQSKNSKSAVAMPGFNPVQGARSQGTSSPGGSVSATLVGTLAAGQMQPQFCPTVAVRAPCGNSGAGCQPMVTPATYASKQPNQSCALAGTSSSPQAAPTADHPFMQLIRAAAASSAQDSLYQNTANPPSQAGPPPTMPPPALSPAINARGANNSTSTCANATSTRRVEPTSSTEAITAVNSQLTQLISAVVSSSAQNPVNHNLVSPPSQVGPPPPPPLLPAVISQGGTHSIGTVANNTCSAGVTPVSIPVAPTAVETQLMQLIAACLITAAQDPNQNVVSTQLQVGPPAPSVPAVPAWNNQAGTHSTMACAIPTSAGAAPTSSPPIPTEVDSQLAQLISSTLLAAQDPNQNPASREPQLVLQPPPLSAQGGPTASVSPLVFPTPSEGNMVQWIGDAATAFERSGLMLVSKTLKDLQVLLAVAQLLELAASSGGS</sequence>
<feature type="region of interest" description="Disordered" evidence="1">
    <location>
        <begin position="516"/>
        <end position="549"/>
    </location>
</feature>
<evidence type="ECO:0000313" key="4">
    <source>
        <dbReference type="Proteomes" id="UP001153069"/>
    </source>
</evidence>
<gene>
    <name evidence="3" type="ORF">SEMRO_1872_G302760.1</name>
</gene>
<feature type="region of interest" description="Disordered" evidence="1">
    <location>
        <begin position="133"/>
        <end position="201"/>
    </location>
</feature>
<feature type="compositionally biased region" description="Low complexity" evidence="1">
    <location>
        <begin position="320"/>
        <end position="333"/>
    </location>
</feature>
<evidence type="ECO:0000313" key="3">
    <source>
        <dbReference type="EMBL" id="CAB9526694.1"/>
    </source>
</evidence>
<evidence type="ECO:0000259" key="2">
    <source>
        <dbReference type="Pfam" id="PF20710"/>
    </source>
</evidence>
<dbReference type="Pfam" id="PF20710">
    <property type="entry name" value="DUF6824"/>
    <property type="match status" value="1"/>
</dbReference>
<reference evidence="3" key="1">
    <citation type="submission" date="2020-06" db="EMBL/GenBank/DDBJ databases">
        <authorList>
            <consortium name="Plant Systems Biology data submission"/>
        </authorList>
    </citation>
    <scope>NUCLEOTIDE SEQUENCE</scope>
    <source>
        <strain evidence="3">D6</strain>
    </source>
</reference>
<proteinExistence type="predicted"/>
<keyword evidence="4" id="KW-1185">Reference proteome</keyword>
<feature type="compositionally biased region" description="Polar residues" evidence="1">
    <location>
        <begin position="190"/>
        <end position="201"/>
    </location>
</feature>
<feature type="compositionally biased region" description="Polar residues" evidence="1">
    <location>
        <begin position="284"/>
        <end position="295"/>
    </location>
</feature>
<feature type="compositionally biased region" description="Polar residues" evidence="1">
    <location>
        <begin position="163"/>
        <end position="177"/>
    </location>
</feature>
<comment type="caution">
    <text evidence="3">The sequence shown here is derived from an EMBL/GenBank/DDBJ whole genome shotgun (WGS) entry which is preliminary data.</text>
</comment>
<feature type="domain" description="DUF6824" evidence="2">
    <location>
        <begin position="17"/>
        <end position="107"/>
    </location>
</feature>
<protein>
    <submittedName>
        <fullName evidence="3">Transcriptional regulator</fullName>
    </submittedName>
</protein>
<organism evidence="3 4">
    <name type="scientific">Seminavis robusta</name>
    <dbReference type="NCBI Taxonomy" id="568900"/>
    <lineage>
        <taxon>Eukaryota</taxon>
        <taxon>Sar</taxon>
        <taxon>Stramenopiles</taxon>
        <taxon>Ochrophyta</taxon>
        <taxon>Bacillariophyta</taxon>
        <taxon>Bacillariophyceae</taxon>
        <taxon>Bacillariophycidae</taxon>
        <taxon>Naviculales</taxon>
        <taxon>Naviculaceae</taxon>
        <taxon>Seminavis</taxon>
    </lineage>
</organism>
<name>A0A9N8EX70_9STRA</name>
<feature type="region of interest" description="Disordered" evidence="1">
    <location>
        <begin position="284"/>
        <end position="342"/>
    </location>
</feature>
<dbReference type="Proteomes" id="UP001153069">
    <property type="component" value="Unassembled WGS sequence"/>
</dbReference>
<dbReference type="AlphaFoldDB" id="A0A9N8EX70"/>
<feature type="compositionally biased region" description="Pro residues" evidence="1">
    <location>
        <begin position="299"/>
        <end position="311"/>
    </location>
</feature>
<evidence type="ECO:0000256" key="1">
    <source>
        <dbReference type="SAM" id="MobiDB-lite"/>
    </source>
</evidence>